<sequence>MKKILLILLSLATIIFVSCKKEDEEPTKTVKIEKWPDNVKGIQIISGYRYTDLKQAGTKEVAAPSDNITIHVFAADVEESESDTYAFYGNLTTDEKLFKVFVNCENAENKSGVVQSGYGDERLETNAISSLFTANVTCNADTLEISFENAPRKIAFDEIRLSDETIYSYFDVSGLREHVKAHLYDVQADGTGTFIKQVVSDGLYYVNKNSQVKLELWPETWYELNDSKVYANGVELAGSVAGGLFTYNFTENRNKGEVIKITGSGADLINDSDFINTVLISTSIIKKNDSDPDISSVTIFLTGQDYDGSDRKTASINVDGSELIGQWFMSRTDKCELSYLKSNGAWNSLNLDKNNDGSYSLMLWMENAKSYYTVKLKKTK</sequence>
<keyword evidence="3" id="KW-1185">Reference proteome</keyword>
<dbReference type="PROSITE" id="PS51257">
    <property type="entry name" value="PROKAR_LIPOPROTEIN"/>
    <property type="match status" value="1"/>
</dbReference>
<name>A0A7W8G774_9SPIR</name>
<dbReference type="AlphaFoldDB" id="A0A7W8G774"/>
<evidence type="ECO:0000313" key="2">
    <source>
        <dbReference type="EMBL" id="MBB5225133.1"/>
    </source>
</evidence>
<dbReference type="RefSeq" id="WP_184657081.1">
    <property type="nucleotide sequence ID" value="NZ_CP031518.1"/>
</dbReference>
<comment type="caution">
    <text evidence="2">The sequence shown here is derived from an EMBL/GenBank/DDBJ whole genome shotgun (WGS) entry which is preliminary data.</text>
</comment>
<accession>A0A7W8G774</accession>
<feature type="signal peptide" evidence="1">
    <location>
        <begin position="1"/>
        <end position="20"/>
    </location>
</feature>
<organism evidence="2 3">
    <name type="scientific">Treponema ruminis</name>
    <dbReference type="NCBI Taxonomy" id="744515"/>
    <lineage>
        <taxon>Bacteria</taxon>
        <taxon>Pseudomonadati</taxon>
        <taxon>Spirochaetota</taxon>
        <taxon>Spirochaetia</taxon>
        <taxon>Spirochaetales</taxon>
        <taxon>Treponemataceae</taxon>
        <taxon>Treponema</taxon>
    </lineage>
</organism>
<evidence type="ECO:0008006" key="4">
    <source>
        <dbReference type="Google" id="ProtNLM"/>
    </source>
</evidence>
<gene>
    <name evidence="2" type="ORF">HNP76_000473</name>
</gene>
<evidence type="ECO:0000313" key="3">
    <source>
        <dbReference type="Proteomes" id="UP000518887"/>
    </source>
</evidence>
<dbReference type="Proteomes" id="UP000518887">
    <property type="component" value="Unassembled WGS sequence"/>
</dbReference>
<protein>
    <recommendedName>
        <fullName evidence="4">Lipoprotein</fullName>
    </recommendedName>
</protein>
<keyword evidence="1" id="KW-0732">Signal</keyword>
<feature type="chain" id="PRO_5031079690" description="Lipoprotein" evidence="1">
    <location>
        <begin position="21"/>
        <end position="380"/>
    </location>
</feature>
<reference evidence="2 3" key="1">
    <citation type="submission" date="2020-08" db="EMBL/GenBank/DDBJ databases">
        <title>Genomic Encyclopedia of Type Strains, Phase IV (KMG-IV): sequencing the most valuable type-strain genomes for metagenomic binning, comparative biology and taxonomic classification.</title>
        <authorList>
            <person name="Goeker M."/>
        </authorList>
    </citation>
    <scope>NUCLEOTIDE SEQUENCE [LARGE SCALE GENOMIC DNA]</scope>
    <source>
        <strain evidence="2 3">DSM 103462</strain>
    </source>
</reference>
<dbReference type="EMBL" id="JACHFQ010000001">
    <property type="protein sequence ID" value="MBB5225133.1"/>
    <property type="molecule type" value="Genomic_DNA"/>
</dbReference>
<proteinExistence type="predicted"/>
<evidence type="ECO:0000256" key="1">
    <source>
        <dbReference type="SAM" id="SignalP"/>
    </source>
</evidence>